<dbReference type="PANTHER" id="PTHR43460:SF1">
    <property type="entry name" value="METHYLTRANSFERASE TYPE 11 DOMAIN-CONTAINING PROTEIN"/>
    <property type="match status" value="1"/>
</dbReference>
<dbReference type="RefSeq" id="WP_146979257.1">
    <property type="nucleotide sequence ID" value="NZ_BJVK01000086.1"/>
</dbReference>
<dbReference type="Proteomes" id="UP000321893">
    <property type="component" value="Unassembled WGS sequence"/>
</dbReference>
<dbReference type="EMBL" id="BJVK01000086">
    <property type="protein sequence ID" value="GEL29514.1"/>
    <property type="molecule type" value="Genomic_DNA"/>
</dbReference>
<keyword evidence="2" id="KW-1185">Reference proteome</keyword>
<keyword evidence="1" id="KW-0489">Methyltransferase</keyword>
<dbReference type="SUPFAM" id="SSF53335">
    <property type="entry name" value="S-adenosyl-L-methionine-dependent methyltransferases"/>
    <property type="match status" value="1"/>
</dbReference>
<dbReference type="InterPro" id="IPR052939">
    <property type="entry name" value="23S_rRNA_MeTrnsfrase_RlmA"/>
</dbReference>
<dbReference type="PANTHER" id="PTHR43460">
    <property type="entry name" value="METHYLTRANSFERASE"/>
    <property type="match status" value="1"/>
</dbReference>
<evidence type="ECO:0000313" key="1">
    <source>
        <dbReference type="EMBL" id="GEL29514.1"/>
    </source>
</evidence>
<dbReference type="GO" id="GO:0032259">
    <property type="term" value="P:methylation"/>
    <property type="evidence" value="ECO:0007669"/>
    <property type="project" value="UniProtKB-KW"/>
</dbReference>
<organism evidence="1 2">
    <name type="scientific">Lentilactobacillus kefiri</name>
    <name type="common">Lactobacillus kefiri</name>
    <dbReference type="NCBI Taxonomy" id="33962"/>
    <lineage>
        <taxon>Bacteria</taxon>
        <taxon>Bacillati</taxon>
        <taxon>Bacillota</taxon>
        <taxon>Bacilli</taxon>
        <taxon>Lactobacillales</taxon>
        <taxon>Lactobacillaceae</taxon>
        <taxon>Lentilactobacillus</taxon>
    </lineage>
</organism>
<dbReference type="InterPro" id="IPR029063">
    <property type="entry name" value="SAM-dependent_MTases_sf"/>
</dbReference>
<gene>
    <name evidence="1" type="ORF">LKE01_23340</name>
</gene>
<comment type="caution">
    <text evidence="1">The sequence shown here is derived from an EMBL/GenBank/DDBJ whole genome shotgun (WGS) entry which is preliminary data.</text>
</comment>
<name>A0A511E0B4_LENKE</name>
<accession>A0A511E0B4</accession>
<dbReference type="GO" id="GO:0008168">
    <property type="term" value="F:methyltransferase activity"/>
    <property type="evidence" value="ECO:0007669"/>
    <property type="project" value="UniProtKB-KW"/>
</dbReference>
<dbReference type="OrthoDB" id="9795864at2"/>
<keyword evidence="1" id="KW-0808">Transferase</keyword>
<protein>
    <submittedName>
        <fullName evidence="1">Methyltransferase</fullName>
    </submittedName>
</protein>
<reference evidence="1" key="1">
    <citation type="submission" date="2019-07" db="EMBL/GenBank/DDBJ databases">
        <title>Whole genome shotgun sequence of Lactobacillus kefiri NBRC 15888.</title>
        <authorList>
            <person name="Hosoyama A."/>
            <person name="Uohara A."/>
            <person name="Ohji S."/>
            <person name="Ichikawa N."/>
        </authorList>
    </citation>
    <scope>NUCLEOTIDE SEQUENCE [LARGE SCALE GENOMIC DNA]</scope>
    <source>
        <strain evidence="1">NBRC 15888</strain>
    </source>
</reference>
<dbReference type="AlphaFoldDB" id="A0A511E0B4"/>
<proteinExistence type="predicted"/>
<evidence type="ECO:0000313" key="2">
    <source>
        <dbReference type="Proteomes" id="UP000321893"/>
    </source>
</evidence>
<sequence length="252" mass="28784">MNKEKLNLWHQEEQYGITGWDFSHLDGRWQNELLSWNYRKLVLSYLKSDMQLLDMGTGGGELLKTFHHPSNRTQVTEAWQPNINLLKHTIAKQGIKVHALSAKYEDALPVKNGSLNMITNSHAAFNPKLIKDKLKTGGYFISQQVGALNNYSLSRFFNSAYVPAYPDNTLLKTVADFQNFGFEILLAKEAQPSMTFFDIGAIIYYASIIPWEFPDFSVDHCLSQLTQLDQLIQNGGSVNTKEDRFILVTRKM</sequence>
<dbReference type="Gene3D" id="3.40.50.150">
    <property type="entry name" value="Vaccinia Virus protein VP39"/>
    <property type="match status" value="1"/>
</dbReference>